<evidence type="ECO:0000256" key="1">
    <source>
        <dbReference type="SAM" id="Phobius"/>
    </source>
</evidence>
<dbReference type="AlphaFoldDB" id="A0A8S9FVI6"/>
<evidence type="ECO:0000313" key="3">
    <source>
        <dbReference type="Proteomes" id="UP000712281"/>
    </source>
</evidence>
<organism evidence="2 3">
    <name type="scientific">Brassica cretica</name>
    <name type="common">Mustard</name>
    <dbReference type="NCBI Taxonomy" id="69181"/>
    <lineage>
        <taxon>Eukaryota</taxon>
        <taxon>Viridiplantae</taxon>
        <taxon>Streptophyta</taxon>
        <taxon>Embryophyta</taxon>
        <taxon>Tracheophyta</taxon>
        <taxon>Spermatophyta</taxon>
        <taxon>Magnoliopsida</taxon>
        <taxon>eudicotyledons</taxon>
        <taxon>Gunneridae</taxon>
        <taxon>Pentapetalae</taxon>
        <taxon>rosids</taxon>
        <taxon>malvids</taxon>
        <taxon>Brassicales</taxon>
        <taxon>Brassicaceae</taxon>
        <taxon>Brassiceae</taxon>
        <taxon>Brassica</taxon>
    </lineage>
</organism>
<keyword evidence="1" id="KW-0472">Membrane</keyword>
<proteinExistence type="predicted"/>
<sequence>MSAMFSYSPSSPPPPPRFTSCCHFSLSLQLAPLIVIVSQVHLVVAATAPLIASVFPVSHFIATFLASLVITVSPAHLVIAATPTPLLIAAPLSPSGNAGSTKLVVSLTRSHFLYFAAPPAFHTVSDCDSPWWCWLCFHHGLDLLRSSPTFSHPLCFSLTPRDSLSFVRVWAWLMVGSLKAHLQSLLTQQGPLRILVLKELHLYTNYSDPLLCICTINPKPCSFTGLFAAAHQYQV</sequence>
<accession>A0A8S9FVI6</accession>
<name>A0A8S9FVI6_BRACR</name>
<dbReference type="Proteomes" id="UP000712281">
    <property type="component" value="Unassembled WGS sequence"/>
</dbReference>
<comment type="caution">
    <text evidence="2">The sequence shown here is derived from an EMBL/GenBank/DDBJ whole genome shotgun (WGS) entry which is preliminary data.</text>
</comment>
<keyword evidence="1" id="KW-1133">Transmembrane helix</keyword>
<gene>
    <name evidence="2" type="ORF">F2Q68_00019672</name>
</gene>
<feature type="transmembrane region" description="Helical" evidence="1">
    <location>
        <begin position="61"/>
        <end position="81"/>
    </location>
</feature>
<reference evidence="2" key="1">
    <citation type="submission" date="2019-12" db="EMBL/GenBank/DDBJ databases">
        <title>Genome sequencing and annotation of Brassica cretica.</title>
        <authorList>
            <person name="Studholme D.J."/>
            <person name="Sarris P.F."/>
        </authorList>
    </citation>
    <scope>NUCLEOTIDE SEQUENCE</scope>
    <source>
        <strain evidence="2">PFS-001/15</strain>
        <tissue evidence="2">Leaf</tissue>
    </source>
</reference>
<evidence type="ECO:0000313" key="2">
    <source>
        <dbReference type="EMBL" id="KAF2537720.1"/>
    </source>
</evidence>
<dbReference type="EMBL" id="QGKW02002228">
    <property type="protein sequence ID" value="KAF2537720.1"/>
    <property type="molecule type" value="Genomic_DNA"/>
</dbReference>
<keyword evidence="1" id="KW-0812">Transmembrane</keyword>
<protein>
    <submittedName>
        <fullName evidence="2">Uncharacterized protein</fullName>
    </submittedName>
</protein>